<dbReference type="EMBL" id="MU006314">
    <property type="protein sequence ID" value="KAF2849050.1"/>
    <property type="molecule type" value="Genomic_DNA"/>
</dbReference>
<feature type="region of interest" description="Disordered" evidence="6">
    <location>
        <begin position="85"/>
        <end position="117"/>
    </location>
</feature>
<dbReference type="AlphaFoldDB" id="A0A6A7B0K9"/>
<feature type="repeat" description="PPR" evidence="5">
    <location>
        <begin position="362"/>
        <end position="396"/>
    </location>
</feature>
<keyword evidence="8" id="KW-1185">Reference proteome</keyword>
<evidence type="ECO:0000256" key="5">
    <source>
        <dbReference type="PROSITE-ProRule" id="PRU00708"/>
    </source>
</evidence>
<evidence type="ECO:0000256" key="1">
    <source>
        <dbReference type="ARBA" id="ARBA00006192"/>
    </source>
</evidence>
<feature type="region of interest" description="Disordered" evidence="6">
    <location>
        <begin position="32"/>
        <end position="51"/>
    </location>
</feature>
<sequence>MSLLRTLDRTSAVSNATHARPCLTFLYPSLDKSTPSKRSFSRSAVTPVRRSTSSPEHVGNFFIQALVRAGTCSLHAKPVCALQEASSHTALPARQRQKSTWDRPETEQGQPQSGFKKPFKRVKTFAERELKALVDYYGIELDTRPDPDLEVDGNLVWNVGDDHVPWPLRNDADAKHIKRLEKLLQDDESPHEEVYDTYKKLQSPGVVYLQSTTIRALLHHLAIVEHPTPVAMKRFLAILDDMKTAHIHILTSEWTSAMHLTGLAMGKVSAEDLQSAIYIWRDMETRAGLQSSYVTLNVLFNIAVKAGEFAMAETFLKQMQTRKLKMHRHHRVSLIYYHGVQQDGNAVRRTYQQMITSGDIVDTVVMNAVIAALIRAGEPSAAEHVFERMKRLHATRMTPAPGHRFFRRTWRDRRLLGLQLTYEGRDLKNSGEEERLKQLQDFAPIAPDTQTYAILMRYHSSTAGNIDRVNELLSEMRYNSIPLNGTVFIVIFHGFNSFGGVRYTSWTRDKLEKIFKQYVKALKNNLEGTWLSSLAVVAALRAFSQVADRERTMQVWEELRTMWKPNEEELENVLTVLRKLVPTEMEGSGEERAEKKGRGFFDEWSLGK</sequence>
<dbReference type="Pfam" id="PF01535">
    <property type="entry name" value="PPR"/>
    <property type="match status" value="2"/>
</dbReference>
<evidence type="ECO:0000256" key="4">
    <source>
        <dbReference type="ARBA" id="ARBA00044511"/>
    </source>
</evidence>
<proteinExistence type="inferred from homology"/>
<dbReference type="PANTHER" id="PTHR47447">
    <property type="entry name" value="OS03G0856100 PROTEIN"/>
    <property type="match status" value="1"/>
</dbReference>
<gene>
    <name evidence="7" type="ORF">T440DRAFT_144879</name>
</gene>
<evidence type="ECO:0000256" key="2">
    <source>
        <dbReference type="ARBA" id="ARBA00022737"/>
    </source>
</evidence>
<organism evidence="7 8">
    <name type="scientific">Plenodomus tracheiphilus IPT5</name>
    <dbReference type="NCBI Taxonomy" id="1408161"/>
    <lineage>
        <taxon>Eukaryota</taxon>
        <taxon>Fungi</taxon>
        <taxon>Dikarya</taxon>
        <taxon>Ascomycota</taxon>
        <taxon>Pezizomycotina</taxon>
        <taxon>Dothideomycetes</taxon>
        <taxon>Pleosporomycetidae</taxon>
        <taxon>Pleosporales</taxon>
        <taxon>Pleosporineae</taxon>
        <taxon>Leptosphaeriaceae</taxon>
        <taxon>Plenodomus</taxon>
    </lineage>
</organism>
<accession>A0A6A7B0K9</accession>
<reference evidence="7" key="1">
    <citation type="submission" date="2020-01" db="EMBL/GenBank/DDBJ databases">
        <authorList>
            <consortium name="DOE Joint Genome Institute"/>
            <person name="Haridas S."/>
            <person name="Albert R."/>
            <person name="Binder M."/>
            <person name="Bloem J."/>
            <person name="Labutti K."/>
            <person name="Salamov A."/>
            <person name="Andreopoulos B."/>
            <person name="Baker S.E."/>
            <person name="Barry K."/>
            <person name="Bills G."/>
            <person name="Bluhm B.H."/>
            <person name="Cannon C."/>
            <person name="Castanera R."/>
            <person name="Culley D.E."/>
            <person name="Daum C."/>
            <person name="Ezra D."/>
            <person name="Gonzalez J.B."/>
            <person name="Henrissat B."/>
            <person name="Kuo A."/>
            <person name="Liang C."/>
            <person name="Lipzen A."/>
            <person name="Lutzoni F."/>
            <person name="Magnuson J."/>
            <person name="Mondo S."/>
            <person name="Nolan M."/>
            <person name="Ohm R."/>
            <person name="Pangilinan J."/>
            <person name="Park H.-J."/>
            <person name="Ramirez L."/>
            <person name="Alfaro M."/>
            <person name="Sun H."/>
            <person name="Tritt A."/>
            <person name="Yoshinaga Y."/>
            <person name="Zwiers L.-H."/>
            <person name="Turgeon B.G."/>
            <person name="Goodwin S.B."/>
            <person name="Spatafora J.W."/>
            <person name="Crous P.W."/>
            <person name="Grigoriev I.V."/>
        </authorList>
    </citation>
    <scope>NUCLEOTIDE SEQUENCE</scope>
    <source>
        <strain evidence="7">IPT5</strain>
    </source>
</reference>
<comment type="subunit">
    <text evidence="4">Binds to mitochondrial small subunit 15S rRNA.</text>
</comment>
<keyword evidence="2" id="KW-0677">Repeat</keyword>
<dbReference type="NCBIfam" id="TIGR00756">
    <property type="entry name" value="PPR"/>
    <property type="match status" value="1"/>
</dbReference>
<evidence type="ECO:0000313" key="8">
    <source>
        <dbReference type="Proteomes" id="UP000799423"/>
    </source>
</evidence>
<dbReference type="InterPro" id="IPR011990">
    <property type="entry name" value="TPR-like_helical_dom_sf"/>
</dbReference>
<dbReference type="InterPro" id="IPR002885">
    <property type="entry name" value="PPR_rpt"/>
</dbReference>
<evidence type="ECO:0000256" key="3">
    <source>
        <dbReference type="ARBA" id="ARBA00044493"/>
    </source>
</evidence>
<dbReference type="PROSITE" id="PS51375">
    <property type="entry name" value="PPR"/>
    <property type="match status" value="1"/>
</dbReference>
<evidence type="ECO:0000256" key="6">
    <source>
        <dbReference type="SAM" id="MobiDB-lite"/>
    </source>
</evidence>
<dbReference type="Proteomes" id="UP000799423">
    <property type="component" value="Unassembled WGS sequence"/>
</dbReference>
<protein>
    <submittedName>
        <fullName evidence="7">Pentatricopeptide repeat protein-like protein</fullName>
    </submittedName>
</protein>
<dbReference type="Gene3D" id="1.25.40.10">
    <property type="entry name" value="Tetratricopeptide repeat domain"/>
    <property type="match status" value="2"/>
</dbReference>
<dbReference type="OrthoDB" id="1908178at2759"/>
<dbReference type="PANTHER" id="PTHR47447:SF17">
    <property type="entry name" value="OS12G0638900 PROTEIN"/>
    <property type="match status" value="1"/>
</dbReference>
<comment type="function">
    <text evidence="3">Regulates mitochondrial small subunit maturation by controlling 15S rRNA 5'-end processing. Localizes to the 5' precursor of the 15S rRNA in a position that is subsequently occupied by mS47 in the mature yeast mtSSU. Uses structure and sequence-specific RNA recognition, binding to a single-stranded region of the precursor and specifically recognizing bases -6 to -1. The exchange of Ccm1 for mS47 is coupled to the irreversible removal of precursor rRNA that is accompanied by conformational changes of the mitoribosomal proteins uS5m and mS26. These conformational changes signal completion of 5'-end rRNA processing through protection of the mature 5'-end of the 15S rRNA and stabilization of mS47. The removal of the 5' precursor together with the dissociation of Ccm1 may be catalyzed by the 5'-3' exoribonuclease Pet127. Involved in the specific removal of group I introns in mitochondrial encoded transcripts.</text>
</comment>
<comment type="similarity">
    <text evidence="1">Belongs to the CCM1 family.</text>
</comment>
<evidence type="ECO:0000313" key="7">
    <source>
        <dbReference type="EMBL" id="KAF2849050.1"/>
    </source>
</evidence>
<name>A0A6A7B0K9_9PLEO</name>